<evidence type="ECO:0000256" key="13">
    <source>
        <dbReference type="ARBA" id="ARBA00022989"/>
    </source>
</evidence>
<organism evidence="22 23">
    <name type="scientific">Ophiophagus hannah</name>
    <name type="common">King cobra</name>
    <name type="synonym">Naja hannah</name>
    <dbReference type="NCBI Taxonomy" id="8665"/>
    <lineage>
        <taxon>Eukaryota</taxon>
        <taxon>Metazoa</taxon>
        <taxon>Chordata</taxon>
        <taxon>Craniata</taxon>
        <taxon>Vertebrata</taxon>
        <taxon>Euteleostomi</taxon>
        <taxon>Lepidosauria</taxon>
        <taxon>Squamata</taxon>
        <taxon>Bifurcata</taxon>
        <taxon>Unidentata</taxon>
        <taxon>Episquamata</taxon>
        <taxon>Toxicofera</taxon>
        <taxon>Serpentes</taxon>
        <taxon>Colubroidea</taxon>
        <taxon>Elapidae</taxon>
        <taxon>Elapinae</taxon>
        <taxon>Ophiophagus</taxon>
    </lineage>
</organism>
<keyword evidence="19" id="KW-0175">Coiled coil</keyword>
<keyword evidence="23" id="KW-1185">Reference proteome</keyword>
<evidence type="ECO:0000256" key="12">
    <source>
        <dbReference type="ARBA" id="ARBA00022842"/>
    </source>
</evidence>
<evidence type="ECO:0000313" key="23">
    <source>
        <dbReference type="Proteomes" id="UP000018936"/>
    </source>
</evidence>
<proteinExistence type="inferred from homology"/>
<evidence type="ECO:0000256" key="17">
    <source>
        <dbReference type="ARBA" id="ARBA00041733"/>
    </source>
</evidence>
<comment type="subcellular location">
    <subcellularLocation>
        <location evidence="2">Membrane</location>
        <topology evidence="2">Single-pass type I membrane protein</topology>
    </subcellularLocation>
    <subcellularLocation>
        <location evidence="1">Nucleus</location>
    </subcellularLocation>
</comment>
<evidence type="ECO:0000256" key="11">
    <source>
        <dbReference type="ARBA" id="ARBA00022741"/>
    </source>
</evidence>
<evidence type="ECO:0000256" key="7">
    <source>
        <dbReference type="ARBA" id="ARBA00022692"/>
    </source>
</evidence>
<dbReference type="Pfam" id="PF03281">
    <property type="entry name" value="Mab-21"/>
    <property type="match status" value="1"/>
</dbReference>
<keyword evidence="15" id="KW-0539">Nucleus</keyword>
<name>V8PCT8_OPHHA</name>
<keyword evidence="5" id="KW-0217">Developmental protein</keyword>
<dbReference type="InterPro" id="IPR024810">
    <property type="entry name" value="MAB21L/cGLR"/>
</dbReference>
<evidence type="ECO:0000256" key="9">
    <source>
        <dbReference type="ARBA" id="ARBA00022723"/>
    </source>
</evidence>
<dbReference type="PANTHER" id="PTHR10656:SF38">
    <property type="entry name" value="NUCLEOTIDYLTRANSFERASE MAB21L1-RELATED"/>
    <property type="match status" value="1"/>
</dbReference>
<keyword evidence="7" id="KW-0812">Transmembrane</keyword>
<gene>
    <name evidence="22" type="primary">mab21L3</name>
    <name evidence="22" type="ORF">L345_02343</name>
</gene>
<keyword evidence="11" id="KW-0547">Nucleotide-binding</keyword>
<dbReference type="InterPro" id="IPR046903">
    <property type="entry name" value="Mab-21-like_nuc_Trfase"/>
</dbReference>
<protein>
    <recommendedName>
        <fullName evidence="16">Putative nucleotidyltransferase MAB21L1</fullName>
    </recommendedName>
    <alternativeName>
        <fullName evidence="17">Protein mab-21-like 1</fullName>
    </alternativeName>
</protein>
<feature type="non-terminal residue" evidence="22">
    <location>
        <position position="1"/>
    </location>
</feature>
<comment type="similarity">
    <text evidence="4">Belongs to the mab-21 family.</text>
</comment>
<evidence type="ECO:0000259" key="20">
    <source>
        <dbReference type="Pfam" id="PF03281"/>
    </source>
</evidence>
<evidence type="ECO:0000256" key="8">
    <source>
        <dbReference type="ARBA" id="ARBA00022695"/>
    </source>
</evidence>
<evidence type="ECO:0000256" key="1">
    <source>
        <dbReference type="ARBA" id="ARBA00004123"/>
    </source>
</evidence>
<feature type="domain" description="Mab-21-like nucleotidyltransferase" evidence="20">
    <location>
        <begin position="180"/>
        <end position="317"/>
    </location>
</feature>
<evidence type="ECO:0000256" key="6">
    <source>
        <dbReference type="ARBA" id="ARBA00022679"/>
    </source>
</evidence>
<evidence type="ECO:0000256" key="18">
    <source>
        <dbReference type="ARBA" id="ARBA00046795"/>
    </source>
</evidence>
<dbReference type="GO" id="GO:0046872">
    <property type="term" value="F:metal ion binding"/>
    <property type="evidence" value="ECO:0007669"/>
    <property type="project" value="UniProtKB-KW"/>
</dbReference>
<dbReference type="PANTHER" id="PTHR10656">
    <property type="entry name" value="CELL FATE DETERMINING PROTEIN MAB21-RELATED"/>
    <property type="match status" value="1"/>
</dbReference>
<keyword evidence="14" id="KW-0472">Membrane</keyword>
<dbReference type="GO" id="GO:0000166">
    <property type="term" value="F:nucleotide binding"/>
    <property type="evidence" value="ECO:0007669"/>
    <property type="project" value="UniProtKB-KW"/>
</dbReference>
<keyword evidence="13" id="KW-1133">Transmembrane helix</keyword>
<feature type="coiled-coil region" evidence="19">
    <location>
        <begin position="454"/>
        <end position="485"/>
    </location>
</feature>
<dbReference type="Gene3D" id="3.30.460.90">
    <property type="match status" value="1"/>
</dbReference>
<dbReference type="GO" id="GO:0005634">
    <property type="term" value="C:nucleus"/>
    <property type="evidence" value="ECO:0007669"/>
    <property type="project" value="UniProtKB-SubCell"/>
</dbReference>
<dbReference type="EMBL" id="AZIM01000306">
    <property type="protein sequence ID" value="ETE71823.1"/>
    <property type="molecule type" value="Genomic_DNA"/>
</dbReference>
<evidence type="ECO:0000256" key="16">
    <source>
        <dbReference type="ARBA" id="ARBA00040978"/>
    </source>
</evidence>
<evidence type="ECO:0000256" key="10">
    <source>
        <dbReference type="ARBA" id="ARBA00022729"/>
    </source>
</evidence>
<evidence type="ECO:0000256" key="15">
    <source>
        <dbReference type="ARBA" id="ARBA00023242"/>
    </source>
</evidence>
<comment type="caution">
    <text evidence="22">The sequence shown here is derived from an EMBL/GenBank/DDBJ whole genome shotgun (WGS) entry which is preliminary data.</text>
</comment>
<evidence type="ECO:0000256" key="5">
    <source>
        <dbReference type="ARBA" id="ARBA00022473"/>
    </source>
</evidence>
<keyword evidence="10" id="KW-0732">Signal</keyword>
<feature type="domain" description="Mab-21-like HhH/H2TH-like" evidence="21">
    <location>
        <begin position="326"/>
        <end position="413"/>
    </location>
</feature>
<dbReference type="Proteomes" id="UP000018936">
    <property type="component" value="Unassembled WGS sequence"/>
</dbReference>
<comment type="subunit">
    <text evidence="18">Monomer. Homodecamer; composed of 2 back to back homopentamers. The protein may exist as monomer in solution and oiligomerizes upon ligand binding.</text>
</comment>
<dbReference type="InterPro" id="IPR026250">
    <property type="entry name" value="ITPRIP-like"/>
</dbReference>
<dbReference type="OrthoDB" id="5947963at2759"/>
<evidence type="ECO:0000256" key="3">
    <source>
        <dbReference type="ARBA" id="ARBA00005554"/>
    </source>
</evidence>
<dbReference type="Pfam" id="PF20266">
    <property type="entry name" value="Mab-21_C"/>
    <property type="match status" value="1"/>
</dbReference>
<evidence type="ECO:0000313" key="22">
    <source>
        <dbReference type="EMBL" id="ETE71823.1"/>
    </source>
</evidence>
<dbReference type="GO" id="GO:0016020">
    <property type="term" value="C:membrane"/>
    <property type="evidence" value="ECO:0007669"/>
    <property type="project" value="UniProtKB-SubCell"/>
</dbReference>
<dbReference type="Gene3D" id="1.10.1410.40">
    <property type="match status" value="1"/>
</dbReference>
<evidence type="ECO:0000256" key="2">
    <source>
        <dbReference type="ARBA" id="ARBA00004479"/>
    </source>
</evidence>
<accession>V8PCT8</accession>
<comment type="similarity">
    <text evidence="3">Belongs to the ITPRIP family.</text>
</comment>
<evidence type="ECO:0000256" key="14">
    <source>
        <dbReference type="ARBA" id="ARBA00023136"/>
    </source>
</evidence>
<keyword evidence="12" id="KW-0460">Magnesium</keyword>
<dbReference type="AlphaFoldDB" id="V8PCT8"/>
<sequence>MSSAVLSEQEKILQEFRAERVFLSGNKEWLVEKNFFVVKSTVERIVKWAYESSTGLYPFDPIPVGSYKEGLHLQVENTSNDFDFVIPIRYNPKLALRSRIVPNNSSSCPTHQLPTYIFRNKGIRNFPDKGLPAFCQGTKMLVDIEDVAETDVKIYCDKPKSALGEEEDEDDPEHCKLEMCQESLSHHNLDPEQILKDFHQYVGIALNPEYTHPRQNGNIRLETLNLRGPAIRLVFNEGNETIPVKLVPAVQGAIEFSNEWMREDLTHLSDWWDGDLTNEKKSFLLKVQALKEVGLELVPKGGFWRLSFSCAEEMILKEVDADGGQRRAALRLLKFVNQTRWTPEYGKILTSYHLKTILLWSCEIYPRREAWETLLSSLKTLLGLLKHTLVEKCLPHYFLKPLNLFNKHYKTSNDIYWPLSLETLAHEVSAMLADATAYLVLSQKSPGYSANQGYEEKTAALQEFKESHREELEELKRMEDEHMYEEVETTEE</sequence>
<dbReference type="SMART" id="SM01265">
    <property type="entry name" value="Mab-21"/>
    <property type="match status" value="1"/>
</dbReference>
<dbReference type="InterPro" id="IPR046906">
    <property type="entry name" value="Mab-21_HhH/H2TH-like"/>
</dbReference>
<dbReference type="GO" id="GO:0016779">
    <property type="term" value="F:nucleotidyltransferase activity"/>
    <property type="evidence" value="ECO:0007669"/>
    <property type="project" value="UniProtKB-KW"/>
</dbReference>
<keyword evidence="6" id="KW-0808">Transferase</keyword>
<evidence type="ECO:0000256" key="19">
    <source>
        <dbReference type="SAM" id="Coils"/>
    </source>
</evidence>
<dbReference type="PRINTS" id="PR02107">
    <property type="entry name" value="INOS145TPRIP"/>
</dbReference>
<keyword evidence="9" id="KW-0479">Metal-binding</keyword>
<reference evidence="22 23" key="1">
    <citation type="journal article" date="2013" name="Proc. Natl. Acad. Sci. U.S.A.">
        <title>The king cobra genome reveals dynamic gene evolution and adaptation in the snake venom system.</title>
        <authorList>
            <person name="Vonk F.J."/>
            <person name="Casewell N.R."/>
            <person name="Henkel C.V."/>
            <person name="Heimberg A.M."/>
            <person name="Jansen H.J."/>
            <person name="McCleary R.J."/>
            <person name="Kerkkamp H.M."/>
            <person name="Vos R.A."/>
            <person name="Guerreiro I."/>
            <person name="Calvete J.J."/>
            <person name="Wuster W."/>
            <person name="Woods A.E."/>
            <person name="Logan J.M."/>
            <person name="Harrison R.A."/>
            <person name="Castoe T.A."/>
            <person name="de Koning A.P."/>
            <person name="Pollock D.D."/>
            <person name="Yandell M."/>
            <person name="Calderon D."/>
            <person name="Renjifo C."/>
            <person name="Currier R.B."/>
            <person name="Salgado D."/>
            <person name="Pla D."/>
            <person name="Sanz L."/>
            <person name="Hyder A.S."/>
            <person name="Ribeiro J.M."/>
            <person name="Arntzen J.W."/>
            <person name="van den Thillart G.E."/>
            <person name="Boetzer M."/>
            <person name="Pirovano W."/>
            <person name="Dirks R.P."/>
            <person name="Spaink H.P."/>
            <person name="Duboule D."/>
            <person name="McGlinn E."/>
            <person name="Kini R.M."/>
            <person name="Richardson M.K."/>
        </authorList>
    </citation>
    <scope>NUCLEOTIDE SEQUENCE</scope>
    <source>
        <tissue evidence="22">Blood</tissue>
    </source>
</reference>
<keyword evidence="8" id="KW-0548">Nucleotidyltransferase</keyword>
<evidence type="ECO:0000259" key="21">
    <source>
        <dbReference type="Pfam" id="PF20266"/>
    </source>
</evidence>
<evidence type="ECO:0000256" key="4">
    <source>
        <dbReference type="ARBA" id="ARBA00008307"/>
    </source>
</evidence>